<keyword evidence="3" id="KW-1185">Reference proteome</keyword>
<comment type="caution">
    <text evidence="2">The sequence shown here is derived from an EMBL/GenBank/DDBJ whole genome shotgun (WGS) entry which is preliminary data.</text>
</comment>
<protein>
    <submittedName>
        <fullName evidence="2">Acyl-CoA hydrolase</fullName>
    </submittedName>
</protein>
<reference evidence="2 3" key="1">
    <citation type="submission" date="2020-08" db="EMBL/GenBank/DDBJ databases">
        <title>Genomic Encyclopedia of Type Strains, Phase IV (KMG-IV): sequencing the most valuable type-strain genomes for metagenomic binning, comparative biology and taxonomic classification.</title>
        <authorList>
            <person name="Goeker M."/>
        </authorList>
    </citation>
    <scope>NUCLEOTIDE SEQUENCE [LARGE SCALE GENOMIC DNA]</scope>
    <source>
        <strain evidence="2 3">DSM 106739</strain>
    </source>
</reference>
<dbReference type="GO" id="GO:0006083">
    <property type="term" value="P:acetate metabolic process"/>
    <property type="evidence" value="ECO:0007669"/>
    <property type="project" value="InterPro"/>
</dbReference>
<dbReference type="InterPro" id="IPR026888">
    <property type="entry name" value="AcetylCoA_hyd_C"/>
</dbReference>
<organism evidence="2 3">
    <name type="scientific">Niveibacterium umoris</name>
    <dbReference type="NCBI Taxonomy" id="1193620"/>
    <lineage>
        <taxon>Bacteria</taxon>
        <taxon>Pseudomonadati</taxon>
        <taxon>Pseudomonadota</taxon>
        <taxon>Betaproteobacteria</taxon>
        <taxon>Rhodocyclales</taxon>
        <taxon>Rhodocyclaceae</taxon>
        <taxon>Niveibacterium</taxon>
    </lineage>
</organism>
<evidence type="ECO:0000313" key="2">
    <source>
        <dbReference type="EMBL" id="MBB4013719.1"/>
    </source>
</evidence>
<dbReference type="EMBL" id="JACIET010000002">
    <property type="protein sequence ID" value="MBB4013719.1"/>
    <property type="molecule type" value="Genomic_DNA"/>
</dbReference>
<proteinExistence type="predicted"/>
<dbReference type="Gene3D" id="3.40.1080.10">
    <property type="entry name" value="Glutaconate Coenzyme A-transferase"/>
    <property type="match status" value="1"/>
</dbReference>
<evidence type="ECO:0000259" key="1">
    <source>
        <dbReference type="Pfam" id="PF13336"/>
    </source>
</evidence>
<dbReference type="RefSeq" id="WP_183635650.1">
    <property type="nucleotide sequence ID" value="NZ_BAABLE010000005.1"/>
</dbReference>
<dbReference type="InterPro" id="IPR038460">
    <property type="entry name" value="AcetylCoA_hyd_C_sf"/>
</dbReference>
<gene>
    <name evidence="2" type="ORF">GGR36_003065</name>
</gene>
<dbReference type="Gene3D" id="3.40.1080.20">
    <property type="entry name" value="Acetyl-CoA hydrolase/transferase C-terminal domain"/>
    <property type="match status" value="1"/>
</dbReference>
<name>A0A840BQH1_9RHOO</name>
<dbReference type="SUPFAM" id="SSF100950">
    <property type="entry name" value="NagB/RpiA/CoA transferase-like"/>
    <property type="match status" value="1"/>
</dbReference>
<dbReference type="InterPro" id="IPR046433">
    <property type="entry name" value="ActCoA_hydro"/>
</dbReference>
<evidence type="ECO:0000313" key="3">
    <source>
        <dbReference type="Proteomes" id="UP000561045"/>
    </source>
</evidence>
<dbReference type="GO" id="GO:0008775">
    <property type="term" value="F:acetate CoA-transferase activity"/>
    <property type="evidence" value="ECO:0007669"/>
    <property type="project" value="InterPro"/>
</dbReference>
<sequence>MTAPLRCERIEDSIDALIDRVGKNIVMALPLGIGKPNAWINALYRRAKADPTLKLKIFTALSLDRPRGKSLLEQRFLEPFVKRVFGNYPDMDYSLDVKRGTLPPNVEICEFFLKTGEYLGNASAQSHYVYSNYTHAVRDALAQGVNVFAQAIAIEETPEGPRYSLSSNTDLTIDALHLANADGVTRLHMVGVVNREMPFMPNDAIISEEDIAILVDDPASTHTIFAPPNMKVDDQDYGIALYSSTTVKDGGTLQIGIGSLGDGIAHTLILRDRDNATYKAMLKALGGPLHAGHTYLEPFKQGLYGCSEMFVNGFMELIDAGIIRREVFDNIALQTLLNSGRIGLIPDETMLAALVDSRTIGSPISLADFNFMRHFGILQPDVRFEDGALVRGVEHLPATPADPAVRKEIAAKMLGPRLTNGRLMHGGFFIGPTHFYHRLRTMPRELLGKINMTRISFINQVMGQEQLAATHRRDARFINTTMMVTLLGAAVSDGLDTGNLVSGVGGQYNFVAMGHTLPDALSILMLRSWRIGKDGQPTSNIVWNYGHVTIPRHLRDVYITEYGVADVRGQSDAEVIKRLLAITDSRFQDELLARAKANGKIEADYQIPDSQRQNLPEVLSQRLAEFRQRGVLPDYPFGTDLDDTELAVAKALMKLKAQQKTPLALVGSLVRGLSATPRPELLKRLGLDDPKNLKEKVMRAMVAGNL</sequence>
<dbReference type="PANTHER" id="PTHR21432">
    <property type="entry name" value="ACETYL-COA HYDROLASE-RELATED"/>
    <property type="match status" value="1"/>
</dbReference>
<dbReference type="InterPro" id="IPR037171">
    <property type="entry name" value="NagB/RpiA_transferase-like"/>
</dbReference>
<keyword evidence="2" id="KW-0378">Hydrolase</keyword>
<accession>A0A840BQH1</accession>
<feature type="domain" description="Acetyl-CoA hydrolase/transferase C-terminal" evidence="1">
    <location>
        <begin position="448"/>
        <end position="594"/>
    </location>
</feature>
<dbReference type="Pfam" id="PF13336">
    <property type="entry name" value="AcetylCoA_hyd_C"/>
    <property type="match status" value="1"/>
</dbReference>
<dbReference type="Proteomes" id="UP000561045">
    <property type="component" value="Unassembled WGS sequence"/>
</dbReference>
<dbReference type="AlphaFoldDB" id="A0A840BQH1"/>
<dbReference type="PANTHER" id="PTHR21432:SF20">
    <property type="entry name" value="ACETYL-COA HYDROLASE"/>
    <property type="match status" value="1"/>
</dbReference>
<dbReference type="GO" id="GO:0016787">
    <property type="term" value="F:hydrolase activity"/>
    <property type="evidence" value="ECO:0007669"/>
    <property type="project" value="UniProtKB-KW"/>
</dbReference>